<dbReference type="STRING" id="1121025.SAMN02745249_01708"/>
<gene>
    <name evidence="2" type="ORF">SAMN02745249_01708</name>
</gene>
<reference evidence="2 3" key="1">
    <citation type="submission" date="2016-11" db="EMBL/GenBank/DDBJ databases">
        <authorList>
            <person name="Jaros S."/>
            <person name="Januszkiewicz K."/>
            <person name="Wedrychowicz H."/>
        </authorList>
    </citation>
    <scope>NUCLEOTIDE SEQUENCE [LARGE SCALE GENOMIC DNA]</scope>
    <source>
        <strain evidence="2 3">DSM 15692</strain>
    </source>
</reference>
<name>A0A1M4YJ53_9LACT</name>
<dbReference type="OrthoDB" id="2220294at2"/>
<dbReference type="Gene3D" id="2.30.110.10">
    <property type="entry name" value="Electron Transport, Fmn-binding Protein, Chain A"/>
    <property type="match status" value="1"/>
</dbReference>
<dbReference type="Pfam" id="PF01243">
    <property type="entry name" value="PNPOx_N"/>
    <property type="match status" value="1"/>
</dbReference>
<dbReference type="InterPro" id="IPR011576">
    <property type="entry name" value="Pyridox_Oxase_N"/>
</dbReference>
<dbReference type="Proteomes" id="UP000184128">
    <property type="component" value="Unassembled WGS sequence"/>
</dbReference>
<protein>
    <submittedName>
        <fullName evidence="2">Uncharacterized protein, pyridoxamine 5'-phosphate oxidase (PNPOx-like) family</fullName>
    </submittedName>
</protein>
<feature type="domain" description="Pyridoxamine 5'-phosphate oxidase N-terminal" evidence="1">
    <location>
        <begin position="12"/>
        <end position="119"/>
    </location>
</feature>
<keyword evidence="3" id="KW-1185">Reference proteome</keyword>
<dbReference type="RefSeq" id="WP_073298435.1">
    <property type="nucleotide sequence ID" value="NZ_FQUF01000029.1"/>
</dbReference>
<evidence type="ECO:0000313" key="2">
    <source>
        <dbReference type="EMBL" id="SHF05751.1"/>
    </source>
</evidence>
<dbReference type="InterPro" id="IPR012349">
    <property type="entry name" value="Split_barrel_FMN-bd"/>
</dbReference>
<dbReference type="EMBL" id="FQUF01000029">
    <property type="protein sequence ID" value="SHF05751.1"/>
    <property type="molecule type" value="Genomic_DNA"/>
</dbReference>
<evidence type="ECO:0000259" key="1">
    <source>
        <dbReference type="Pfam" id="PF01243"/>
    </source>
</evidence>
<evidence type="ECO:0000313" key="3">
    <source>
        <dbReference type="Proteomes" id="UP000184128"/>
    </source>
</evidence>
<accession>A0A1M4YJ53</accession>
<organism evidence="2 3">
    <name type="scientific">Atopostipes suicloacalis DSM 15692</name>
    <dbReference type="NCBI Taxonomy" id="1121025"/>
    <lineage>
        <taxon>Bacteria</taxon>
        <taxon>Bacillati</taxon>
        <taxon>Bacillota</taxon>
        <taxon>Bacilli</taxon>
        <taxon>Lactobacillales</taxon>
        <taxon>Carnobacteriaceae</taxon>
        <taxon>Atopostipes</taxon>
    </lineage>
</organism>
<proteinExistence type="predicted"/>
<dbReference type="SUPFAM" id="SSF50475">
    <property type="entry name" value="FMN-binding split barrel"/>
    <property type="match status" value="1"/>
</dbReference>
<sequence length="142" mass="16462">MKIEDIMKILEEDMKVAVISSIDENNNPHARHIHIGVANDEGVFFMTNPKTDFYKQIKNNPNIAITALREETYLIQVIRITGKVREIGKERLEDLLEGNPYVEQVYPEESDRQGVQVFQLYEGEGFYHSMSQGHKYTFKIGQ</sequence>
<dbReference type="AlphaFoldDB" id="A0A1M4YJ53"/>